<name>A0A562V755_9BACT</name>
<dbReference type="PANTHER" id="PTHR42870:SF1">
    <property type="entry name" value="NON-SPECIFIC LIPID-TRANSFER PROTEIN-LIKE 2"/>
    <property type="match status" value="1"/>
</dbReference>
<dbReference type="RefSeq" id="WP_145025630.1">
    <property type="nucleotide sequence ID" value="NZ_VLLN01000036.1"/>
</dbReference>
<evidence type="ECO:0000259" key="1">
    <source>
        <dbReference type="Pfam" id="PF00108"/>
    </source>
</evidence>
<sequence>MKLQREVYIAGVGETRFGKHTIDFDGLGREAAFQAMKSSNIDRPDMVQSAYVGNGFNDMVTGQTVFRGLGMCGPKLPIINVQSACSAGAMAVFCAIKDVATGLTDLSMGVGCENHTMHRQSGAAFSAAQSDIETMHGAVMTGKYAMRATRYMHETGATIEDLAMITVKNRKHATHNPHAWFKGAITVEEVVNSRMVAYPMTLQQCCGIADGAAAVVVGSKEMMKKLGIAKPVKVAGVVVESGPYHNRPRDITGDDITETTSEKLYEESGIGPKEVNILELHDAFTIAELLYYECMGLCNKGDGLKFLRDGQSTYGGQCVVSPRGGMLSYGHPIGASGAAQIAQNVKQLRGECGGHQVGPTPKVAMSHVTGGGLSGTEHAACTMHMLVKGW</sequence>
<accession>A0A562V755</accession>
<dbReference type="Proteomes" id="UP000319449">
    <property type="component" value="Unassembled WGS sequence"/>
</dbReference>
<keyword evidence="4" id="KW-1185">Reference proteome</keyword>
<dbReference type="Pfam" id="PF00108">
    <property type="entry name" value="Thiolase_N"/>
    <property type="match status" value="1"/>
</dbReference>
<organism evidence="3 4">
    <name type="scientific">Geobacter argillaceus</name>
    <dbReference type="NCBI Taxonomy" id="345631"/>
    <lineage>
        <taxon>Bacteria</taxon>
        <taxon>Pseudomonadati</taxon>
        <taxon>Thermodesulfobacteriota</taxon>
        <taxon>Desulfuromonadia</taxon>
        <taxon>Geobacterales</taxon>
        <taxon>Geobacteraceae</taxon>
        <taxon>Geobacter</taxon>
    </lineage>
</organism>
<feature type="domain" description="Thiolase C-terminal" evidence="2">
    <location>
        <begin position="247"/>
        <end position="374"/>
    </location>
</feature>
<dbReference type="PIRSF" id="PIRSF000429">
    <property type="entry name" value="Ac-CoA_Ac_transf"/>
    <property type="match status" value="1"/>
</dbReference>
<dbReference type="OrthoDB" id="9785768at2"/>
<evidence type="ECO:0000313" key="3">
    <source>
        <dbReference type="EMBL" id="TWJ13692.1"/>
    </source>
</evidence>
<proteinExistence type="predicted"/>
<protein>
    <submittedName>
        <fullName evidence="3">Benzoylsuccinyl-CoA thiolase BbsB subunit/naphthyl-2-oxomethyl-succinyl-CoA thiolase subunit</fullName>
    </submittedName>
</protein>
<dbReference type="InterPro" id="IPR002155">
    <property type="entry name" value="Thiolase"/>
</dbReference>
<dbReference type="PANTHER" id="PTHR42870">
    <property type="entry name" value="ACETYL-COA C-ACETYLTRANSFERASE"/>
    <property type="match status" value="1"/>
</dbReference>
<dbReference type="EMBL" id="VLLN01000036">
    <property type="protein sequence ID" value="TWJ13692.1"/>
    <property type="molecule type" value="Genomic_DNA"/>
</dbReference>
<comment type="caution">
    <text evidence="3">The sequence shown here is derived from an EMBL/GenBank/DDBJ whole genome shotgun (WGS) entry which is preliminary data.</text>
</comment>
<feature type="domain" description="Thiolase N-terminal" evidence="1">
    <location>
        <begin position="7"/>
        <end position="220"/>
    </location>
</feature>
<dbReference type="Gene3D" id="3.40.47.10">
    <property type="match status" value="1"/>
</dbReference>
<dbReference type="AlphaFoldDB" id="A0A562V755"/>
<evidence type="ECO:0000313" key="4">
    <source>
        <dbReference type="Proteomes" id="UP000319449"/>
    </source>
</evidence>
<dbReference type="SUPFAM" id="SSF53901">
    <property type="entry name" value="Thiolase-like"/>
    <property type="match status" value="2"/>
</dbReference>
<gene>
    <name evidence="3" type="ORF">JN12_03744</name>
</gene>
<reference evidence="3 4" key="1">
    <citation type="submission" date="2019-07" db="EMBL/GenBank/DDBJ databases">
        <title>Genomic Encyclopedia of Archaeal and Bacterial Type Strains, Phase II (KMG-II): from individual species to whole genera.</title>
        <authorList>
            <person name="Goeker M."/>
        </authorList>
    </citation>
    <scope>NUCLEOTIDE SEQUENCE [LARGE SCALE GENOMIC DNA]</scope>
    <source>
        <strain evidence="3 4">ATCC BAA-1139</strain>
    </source>
</reference>
<dbReference type="InterPro" id="IPR055140">
    <property type="entry name" value="Thiolase_C_2"/>
</dbReference>
<dbReference type="InterPro" id="IPR016039">
    <property type="entry name" value="Thiolase-like"/>
</dbReference>
<dbReference type="GO" id="GO:0003988">
    <property type="term" value="F:acetyl-CoA C-acyltransferase activity"/>
    <property type="evidence" value="ECO:0007669"/>
    <property type="project" value="UniProtKB-ARBA"/>
</dbReference>
<dbReference type="CDD" id="cd00829">
    <property type="entry name" value="SCP-x_thiolase"/>
    <property type="match status" value="1"/>
</dbReference>
<dbReference type="InterPro" id="IPR020616">
    <property type="entry name" value="Thiolase_N"/>
</dbReference>
<evidence type="ECO:0000259" key="2">
    <source>
        <dbReference type="Pfam" id="PF22691"/>
    </source>
</evidence>
<dbReference type="Pfam" id="PF22691">
    <property type="entry name" value="Thiolase_C_1"/>
    <property type="match status" value="1"/>
</dbReference>